<dbReference type="OrthoDB" id="3182374at2"/>
<dbReference type="AlphaFoldDB" id="A0A1I0TWS5"/>
<evidence type="ECO:0000256" key="2">
    <source>
        <dbReference type="ARBA" id="ARBA00022679"/>
    </source>
</evidence>
<dbReference type="InterPro" id="IPR017508">
    <property type="entry name" value="HipA_N1"/>
</dbReference>
<gene>
    <name evidence="6" type="ORF">SAMN05444374_110102</name>
</gene>
<evidence type="ECO:0000313" key="7">
    <source>
        <dbReference type="Proteomes" id="UP000182054"/>
    </source>
</evidence>
<name>A0A1I0TWS5_9NOCA</name>
<feature type="domain" description="HipA-like C-terminal" evidence="4">
    <location>
        <begin position="154"/>
        <end position="377"/>
    </location>
</feature>
<dbReference type="Pfam" id="PF07804">
    <property type="entry name" value="HipA_C"/>
    <property type="match status" value="1"/>
</dbReference>
<dbReference type="RefSeq" id="WP_068365360.1">
    <property type="nucleotide sequence ID" value="NZ_FOJN01000010.1"/>
</dbReference>
<dbReference type="GeneID" id="85486541"/>
<dbReference type="Pfam" id="PF13657">
    <property type="entry name" value="Couple_hipA"/>
    <property type="match status" value="1"/>
</dbReference>
<evidence type="ECO:0000313" key="6">
    <source>
        <dbReference type="EMBL" id="SFA56274.1"/>
    </source>
</evidence>
<dbReference type="PANTHER" id="PTHR37419:SF1">
    <property type="entry name" value="SERINE_THREONINE-PROTEIN KINASE TOXIN HIPA"/>
    <property type="match status" value="1"/>
</dbReference>
<keyword evidence="2" id="KW-0808">Transferase</keyword>
<dbReference type="InterPro" id="IPR012893">
    <property type="entry name" value="HipA-like_C"/>
</dbReference>
<feature type="domain" description="HipA N-terminal subdomain 1" evidence="5">
    <location>
        <begin position="14"/>
        <end position="112"/>
    </location>
</feature>
<dbReference type="NCBIfam" id="TIGR03071">
    <property type="entry name" value="couple_hipA"/>
    <property type="match status" value="1"/>
</dbReference>
<reference evidence="6 7" key="1">
    <citation type="submission" date="2016-10" db="EMBL/GenBank/DDBJ databases">
        <authorList>
            <person name="de Groot N.N."/>
        </authorList>
    </citation>
    <scope>NUCLEOTIDE SEQUENCE [LARGE SCALE GENOMIC DNA]</scope>
    <source>
        <strain evidence="6 7">DSM 44908</strain>
    </source>
</reference>
<protein>
    <submittedName>
        <fullName evidence="6">Serine/threonine-protein kinase HipA</fullName>
    </submittedName>
</protein>
<accession>A0A1I0TWS5</accession>
<dbReference type="EMBL" id="FOJN01000010">
    <property type="protein sequence ID" value="SFA56274.1"/>
    <property type="molecule type" value="Genomic_DNA"/>
</dbReference>
<organism evidence="6 7">
    <name type="scientific">Rhodococcoides kroppenstedtii</name>
    <dbReference type="NCBI Taxonomy" id="293050"/>
    <lineage>
        <taxon>Bacteria</taxon>
        <taxon>Bacillati</taxon>
        <taxon>Actinomycetota</taxon>
        <taxon>Actinomycetes</taxon>
        <taxon>Mycobacteriales</taxon>
        <taxon>Nocardiaceae</taxon>
        <taxon>Rhodococcoides</taxon>
    </lineage>
</organism>
<evidence type="ECO:0000256" key="3">
    <source>
        <dbReference type="ARBA" id="ARBA00022777"/>
    </source>
</evidence>
<comment type="similarity">
    <text evidence="1">Belongs to the HipA Ser/Thr kinase family.</text>
</comment>
<sequence length="408" mass="44183">MTAQVDLRHVASADVYKGGVLAGTLARSGDDVVFSYDDAYRDDPNTDAVAWTIPKTITQLSAGAGSVPPFFAGLLPEGIRLSGIVAGMKTSEDDHLTILLAVGSDTVGDVRVVPQSTGLTTRSGTIDPNDRVPDLRALFDRLSGPESVTVDRASLPGVQGKVSAQMHTSPVSTTRGAAILKLAPTNRFPRLVENEHFFMTVAETCGLTVPRTQMITDDRGVTGLLVQRFDRDGDSALAQEDACQINALYPSAKYRMKSETVFDSLSSVVERGGGSARAATLDLLRLTVYSYAIGNGDLHGKNYSVRRHPRGHWEVTPAYDLLCTQPYMGWDDPMALTFYGRNNRWNRRHVLDGAARHLIPTKAAGRVLDDVVHGVRAAVDGLRAIGFDDKTAARMARVIRQRCDDLSS</sequence>
<evidence type="ECO:0000259" key="5">
    <source>
        <dbReference type="Pfam" id="PF13657"/>
    </source>
</evidence>
<evidence type="ECO:0000256" key="1">
    <source>
        <dbReference type="ARBA" id="ARBA00010164"/>
    </source>
</evidence>
<dbReference type="GO" id="GO:0005829">
    <property type="term" value="C:cytosol"/>
    <property type="evidence" value="ECO:0007669"/>
    <property type="project" value="TreeGrafter"/>
</dbReference>
<dbReference type="Proteomes" id="UP000182054">
    <property type="component" value="Unassembled WGS sequence"/>
</dbReference>
<dbReference type="PANTHER" id="PTHR37419">
    <property type="entry name" value="SERINE/THREONINE-PROTEIN KINASE TOXIN HIPA"/>
    <property type="match status" value="1"/>
</dbReference>
<proteinExistence type="inferred from homology"/>
<dbReference type="InterPro" id="IPR052028">
    <property type="entry name" value="HipA_Ser/Thr_kinase"/>
</dbReference>
<dbReference type="GO" id="GO:0004674">
    <property type="term" value="F:protein serine/threonine kinase activity"/>
    <property type="evidence" value="ECO:0007669"/>
    <property type="project" value="TreeGrafter"/>
</dbReference>
<evidence type="ECO:0000259" key="4">
    <source>
        <dbReference type="Pfam" id="PF07804"/>
    </source>
</evidence>
<keyword evidence="3 6" id="KW-0418">Kinase</keyword>